<keyword evidence="2" id="KW-1185">Reference proteome</keyword>
<dbReference type="EMBL" id="JACHNX010000002">
    <property type="protein sequence ID" value="MBB4608781.1"/>
    <property type="molecule type" value="Genomic_DNA"/>
</dbReference>
<gene>
    <name evidence="1" type="ORF">GGQ89_000983</name>
</gene>
<comment type="caution">
    <text evidence="1">The sequence shown here is derived from an EMBL/GenBank/DDBJ whole genome shotgun (WGS) entry which is preliminary data.</text>
</comment>
<dbReference type="Proteomes" id="UP000584663">
    <property type="component" value="Unassembled WGS sequence"/>
</dbReference>
<accession>A0ABR6K6S2</accession>
<name>A0ABR6K6S2_9SPHN</name>
<reference evidence="1 2" key="1">
    <citation type="submission" date="2020-08" db="EMBL/GenBank/DDBJ databases">
        <title>Genomic Encyclopedia of Type Strains, Phase IV (KMG-IV): sequencing the most valuable type-strain genomes for metagenomic binning, comparative biology and taxonomic classification.</title>
        <authorList>
            <person name="Goeker M."/>
        </authorList>
    </citation>
    <scope>NUCLEOTIDE SEQUENCE [LARGE SCALE GENOMIC DNA]</scope>
    <source>
        <strain evidence="1 2">DSM 14562</strain>
    </source>
</reference>
<protein>
    <submittedName>
        <fullName evidence="1">Uncharacterized protein</fullName>
    </submittedName>
</protein>
<dbReference type="RefSeq" id="WP_184104503.1">
    <property type="nucleotide sequence ID" value="NZ_JBHSVJ010000001.1"/>
</dbReference>
<evidence type="ECO:0000313" key="1">
    <source>
        <dbReference type="EMBL" id="MBB4608781.1"/>
    </source>
</evidence>
<sequence length="101" mass="11545">MRVGKLESSKEELTFGGKMRLNAKQVDADLRQARQYVNDALREAVCRWIDDNKASRARTARAFGISAERVGTFEFETMMRKHEAERRARIGNEPMVTIGGR</sequence>
<evidence type="ECO:0000313" key="2">
    <source>
        <dbReference type="Proteomes" id="UP000584663"/>
    </source>
</evidence>
<proteinExistence type="predicted"/>
<organism evidence="1 2">
    <name type="scientific">Sphingomonas yabuuchiae</name>
    <dbReference type="NCBI Taxonomy" id="172044"/>
    <lineage>
        <taxon>Bacteria</taxon>
        <taxon>Pseudomonadati</taxon>
        <taxon>Pseudomonadota</taxon>
        <taxon>Alphaproteobacteria</taxon>
        <taxon>Sphingomonadales</taxon>
        <taxon>Sphingomonadaceae</taxon>
        <taxon>Sphingomonas</taxon>
    </lineage>
</organism>